<evidence type="ECO:0000256" key="1">
    <source>
        <dbReference type="ARBA" id="ARBA00007387"/>
    </source>
</evidence>
<dbReference type="Pfam" id="PF05705">
    <property type="entry name" value="DUF829"/>
    <property type="match status" value="1"/>
</dbReference>
<name>A0A7S4V602_9DINO</name>
<gene>
    <name evidence="8" type="ORF">AMON00008_LOCUS24622</name>
</gene>
<keyword evidence="2" id="KW-0812">Transmembrane</keyword>
<dbReference type="InterPro" id="IPR003646">
    <property type="entry name" value="SH3-like_bac-type"/>
</dbReference>
<reference evidence="8" key="1">
    <citation type="submission" date="2021-01" db="EMBL/GenBank/DDBJ databases">
        <authorList>
            <person name="Corre E."/>
            <person name="Pelletier E."/>
            <person name="Niang G."/>
            <person name="Scheremetjew M."/>
            <person name="Finn R."/>
            <person name="Kale V."/>
            <person name="Holt S."/>
            <person name="Cochrane G."/>
            <person name="Meng A."/>
            <person name="Brown T."/>
            <person name="Cohen L."/>
        </authorList>
    </citation>
    <scope>NUCLEOTIDE SEQUENCE</scope>
    <source>
        <strain evidence="8">CCMP3105</strain>
    </source>
</reference>
<comment type="subcellular location">
    <subcellularLocation>
        <location evidence="6">Nucleus outer membrane</location>
        <topology evidence="6">Single-pass membrane protein</topology>
    </subcellularLocation>
</comment>
<dbReference type="InterPro" id="IPR008547">
    <property type="entry name" value="DUF829_TMEM53"/>
</dbReference>
<feature type="domain" description="SH3b" evidence="7">
    <location>
        <begin position="15"/>
        <end position="59"/>
    </location>
</feature>
<dbReference type="GO" id="GO:0005640">
    <property type="term" value="C:nuclear outer membrane"/>
    <property type="evidence" value="ECO:0007669"/>
    <property type="project" value="UniProtKB-SubCell"/>
</dbReference>
<evidence type="ECO:0000256" key="4">
    <source>
        <dbReference type="ARBA" id="ARBA00023136"/>
    </source>
</evidence>
<dbReference type="InterPro" id="IPR029058">
    <property type="entry name" value="AB_hydrolase_fold"/>
</dbReference>
<comment type="similarity">
    <text evidence="1">Belongs to the TMEM53 family.</text>
</comment>
<evidence type="ECO:0000256" key="2">
    <source>
        <dbReference type="ARBA" id="ARBA00022692"/>
    </source>
</evidence>
<evidence type="ECO:0000256" key="5">
    <source>
        <dbReference type="ARBA" id="ARBA00023242"/>
    </source>
</evidence>
<dbReference type="PANTHER" id="PTHR12265:SF30">
    <property type="entry name" value="TRANSMEMBRANE PROTEIN 53"/>
    <property type="match status" value="1"/>
</dbReference>
<proteinExistence type="inferred from homology"/>
<dbReference type="Pfam" id="PF08239">
    <property type="entry name" value="SH3_3"/>
    <property type="match status" value="1"/>
</dbReference>
<evidence type="ECO:0000256" key="6">
    <source>
        <dbReference type="ARBA" id="ARBA00034303"/>
    </source>
</evidence>
<dbReference type="EMBL" id="HBNR01035827">
    <property type="protein sequence ID" value="CAE4591834.1"/>
    <property type="molecule type" value="Transcribed_RNA"/>
</dbReference>
<dbReference type="PANTHER" id="PTHR12265">
    <property type="entry name" value="TRANSMEMBRANE PROTEIN 53"/>
    <property type="match status" value="1"/>
</dbReference>
<evidence type="ECO:0000256" key="3">
    <source>
        <dbReference type="ARBA" id="ARBA00022989"/>
    </source>
</evidence>
<keyword evidence="5" id="KW-0539">Nucleus</keyword>
<keyword evidence="4" id="KW-0472">Membrane</keyword>
<evidence type="ECO:0000313" key="8">
    <source>
        <dbReference type="EMBL" id="CAE4591834.1"/>
    </source>
</evidence>
<organism evidence="8">
    <name type="scientific">Alexandrium monilatum</name>
    <dbReference type="NCBI Taxonomy" id="311494"/>
    <lineage>
        <taxon>Eukaryota</taxon>
        <taxon>Sar</taxon>
        <taxon>Alveolata</taxon>
        <taxon>Dinophyceae</taxon>
        <taxon>Gonyaulacales</taxon>
        <taxon>Pyrocystaceae</taxon>
        <taxon>Alexandrium</taxon>
    </lineage>
</organism>
<dbReference type="AlphaFoldDB" id="A0A7S4V602"/>
<evidence type="ECO:0000259" key="7">
    <source>
        <dbReference type="Pfam" id="PF08239"/>
    </source>
</evidence>
<sequence>MSGAGVWRVVHNPRVAVRSEPSASGNILGSRNYGTELRALEAHGNWLRLGGDTPGWILTDGTALGLGPLLERLDTKPMRLRVRHPLSGAQLPDLELPGDARVGRAREALAAGAGLAASSLLPCPPPTAVLSVLQDDVRLWEAGFRDGSEFAVVCMASGGDMQPEVRGSRDQPSRALPEGAAGALRRLELGEGAAYELRAAVEGGWEREAIQALLRSLAAGRRGAAALLFSWGLSPRLGLVEVSSAAGGAAGPREGSRVALLLGWGGSSVQQFEGPRRFWQDRGFTTITATRCPFEVEAQVTKVAGCLPEGARLVVHLFSNNGLYFLADLFQIWHGPVAGVVLDSAPDPNLRPSLVQKVANGCIRALCAQHSVALEGPEEEAVARIEIVTKLREGDSVAWEEDACPGGPAAVALDTGGFRRGLLVSTEESAQLRRETFDAKASGLANRPLTASEAERLNRDLHVAEVGFSDFTGVLDKCRPEKSSSEPAPLLFLYSRSDMLIKAPVIEAFIQSSTLPGQARRCCFEGSHHVRHFERHRERYLAELEAFAGAIGL</sequence>
<dbReference type="SUPFAM" id="SSF53474">
    <property type="entry name" value="alpha/beta-Hydrolases"/>
    <property type="match status" value="1"/>
</dbReference>
<accession>A0A7S4V602</accession>
<keyword evidence="3" id="KW-1133">Transmembrane helix</keyword>
<protein>
    <recommendedName>
        <fullName evidence="7">SH3b domain-containing protein</fullName>
    </recommendedName>
</protein>
<dbReference type="Gene3D" id="2.30.30.40">
    <property type="entry name" value="SH3 Domains"/>
    <property type="match status" value="1"/>
</dbReference>